<reference evidence="1 2" key="1">
    <citation type="submission" date="2014-04" db="EMBL/GenBank/DDBJ databases">
        <authorList>
            <consortium name="DOE Joint Genome Institute"/>
            <person name="Kuo A."/>
            <person name="Kohler A."/>
            <person name="Nagy L.G."/>
            <person name="Floudas D."/>
            <person name="Copeland A."/>
            <person name="Barry K.W."/>
            <person name="Cichocki N."/>
            <person name="Veneault-Fourrey C."/>
            <person name="LaButti K."/>
            <person name="Lindquist E.A."/>
            <person name="Lipzen A."/>
            <person name="Lundell T."/>
            <person name="Morin E."/>
            <person name="Murat C."/>
            <person name="Sun H."/>
            <person name="Tunlid A."/>
            <person name="Henrissat B."/>
            <person name="Grigoriev I.V."/>
            <person name="Hibbett D.S."/>
            <person name="Martin F."/>
            <person name="Nordberg H.P."/>
            <person name="Cantor M.N."/>
            <person name="Hua S.X."/>
        </authorList>
    </citation>
    <scope>NUCLEOTIDE SEQUENCE [LARGE SCALE GENOMIC DNA]</scope>
    <source>
        <strain evidence="1 2">LaAM-08-1</strain>
    </source>
</reference>
<gene>
    <name evidence="1" type="ORF">K443DRAFT_15589</name>
</gene>
<organism evidence="1 2">
    <name type="scientific">Laccaria amethystina LaAM-08-1</name>
    <dbReference type="NCBI Taxonomy" id="1095629"/>
    <lineage>
        <taxon>Eukaryota</taxon>
        <taxon>Fungi</taxon>
        <taxon>Dikarya</taxon>
        <taxon>Basidiomycota</taxon>
        <taxon>Agaricomycotina</taxon>
        <taxon>Agaricomycetes</taxon>
        <taxon>Agaricomycetidae</taxon>
        <taxon>Agaricales</taxon>
        <taxon>Agaricineae</taxon>
        <taxon>Hydnangiaceae</taxon>
        <taxon>Laccaria</taxon>
    </lineage>
</organism>
<dbReference type="OrthoDB" id="5346979at2759"/>
<protein>
    <submittedName>
        <fullName evidence="1">Uncharacterized protein</fullName>
    </submittedName>
</protein>
<dbReference type="AlphaFoldDB" id="A0A0C9WL66"/>
<evidence type="ECO:0000313" key="1">
    <source>
        <dbReference type="EMBL" id="KIJ90020.1"/>
    </source>
</evidence>
<name>A0A0C9WL66_9AGAR</name>
<reference evidence="2" key="2">
    <citation type="submission" date="2015-01" db="EMBL/GenBank/DDBJ databases">
        <title>Evolutionary Origins and Diversification of the Mycorrhizal Mutualists.</title>
        <authorList>
            <consortium name="DOE Joint Genome Institute"/>
            <consortium name="Mycorrhizal Genomics Consortium"/>
            <person name="Kohler A."/>
            <person name="Kuo A."/>
            <person name="Nagy L.G."/>
            <person name="Floudas D."/>
            <person name="Copeland A."/>
            <person name="Barry K.W."/>
            <person name="Cichocki N."/>
            <person name="Veneault-Fourrey C."/>
            <person name="LaButti K."/>
            <person name="Lindquist E.A."/>
            <person name="Lipzen A."/>
            <person name="Lundell T."/>
            <person name="Morin E."/>
            <person name="Murat C."/>
            <person name="Riley R."/>
            <person name="Ohm R."/>
            <person name="Sun H."/>
            <person name="Tunlid A."/>
            <person name="Henrissat B."/>
            <person name="Grigoriev I.V."/>
            <person name="Hibbett D.S."/>
            <person name="Martin F."/>
        </authorList>
    </citation>
    <scope>NUCLEOTIDE SEQUENCE [LARGE SCALE GENOMIC DNA]</scope>
    <source>
        <strain evidence="2">LaAM-08-1</strain>
    </source>
</reference>
<accession>A0A0C9WL66</accession>
<keyword evidence="2" id="KW-1185">Reference proteome</keyword>
<dbReference type="Proteomes" id="UP000054477">
    <property type="component" value="Unassembled WGS sequence"/>
</dbReference>
<sequence length="104" mass="11352">MSAVVGTSLGVGIPLIMLRRQGRTGLHLVLNSNSPPLQISQTSISLAPGPHTSPIQQHHAHLKNNLSQNSPSLAFANLYRQYLKPILPQTAMPEVEVELMVERL</sequence>
<proteinExistence type="predicted"/>
<evidence type="ECO:0000313" key="2">
    <source>
        <dbReference type="Proteomes" id="UP000054477"/>
    </source>
</evidence>
<dbReference type="EMBL" id="KN839317">
    <property type="protein sequence ID" value="KIJ90020.1"/>
    <property type="molecule type" value="Genomic_DNA"/>
</dbReference>
<dbReference type="HOGENOM" id="CLU_2250591_0_0_1"/>